<dbReference type="Proteomes" id="UP001139353">
    <property type="component" value="Unassembled WGS sequence"/>
</dbReference>
<evidence type="ECO:0000313" key="2">
    <source>
        <dbReference type="EMBL" id="MCK9686285.1"/>
    </source>
</evidence>
<organism evidence="2 3">
    <name type="scientific">Scleromatobacter humisilvae</name>
    <dbReference type="NCBI Taxonomy" id="2897159"/>
    <lineage>
        <taxon>Bacteria</taxon>
        <taxon>Pseudomonadati</taxon>
        <taxon>Pseudomonadota</taxon>
        <taxon>Betaproteobacteria</taxon>
        <taxon>Burkholderiales</taxon>
        <taxon>Sphaerotilaceae</taxon>
        <taxon>Scleromatobacter</taxon>
    </lineage>
</organism>
<proteinExistence type="predicted"/>
<dbReference type="AlphaFoldDB" id="A0A9X2C2P6"/>
<protein>
    <submittedName>
        <fullName evidence="2">YXWGXW repeat-containing protein</fullName>
    </submittedName>
</protein>
<evidence type="ECO:0000313" key="3">
    <source>
        <dbReference type="Proteomes" id="UP001139353"/>
    </source>
</evidence>
<feature type="chain" id="PRO_5040791886" evidence="1">
    <location>
        <begin position="31"/>
        <end position="113"/>
    </location>
</feature>
<dbReference type="Pfam" id="PF12779">
    <property type="entry name" value="WXXGXW"/>
    <property type="match status" value="1"/>
</dbReference>
<reference evidence="2" key="1">
    <citation type="submission" date="2021-11" db="EMBL/GenBank/DDBJ databases">
        <title>BS-T2-15 a new species belonging to the Comamonadaceae family isolated from the soil of a French oak forest.</title>
        <authorList>
            <person name="Mieszkin S."/>
            <person name="Alain K."/>
        </authorList>
    </citation>
    <scope>NUCLEOTIDE SEQUENCE</scope>
    <source>
        <strain evidence="2">BS-T2-15</strain>
    </source>
</reference>
<dbReference type="RefSeq" id="WP_275682313.1">
    <property type="nucleotide sequence ID" value="NZ_JAJLJH010000002.1"/>
</dbReference>
<keyword evidence="3" id="KW-1185">Reference proteome</keyword>
<dbReference type="InterPro" id="IPR024447">
    <property type="entry name" value="YXWGXW_rpt"/>
</dbReference>
<evidence type="ECO:0000256" key="1">
    <source>
        <dbReference type="SAM" id="SignalP"/>
    </source>
</evidence>
<keyword evidence="1" id="KW-0732">Signal</keyword>
<dbReference type="EMBL" id="JAJLJH010000002">
    <property type="protein sequence ID" value="MCK9686285.1"/>
    <property type="molecule type" value="Genomic_DNA"/>
</dbReference>
<feature type="signal peptide" evidence="1">
    <location>
        <begin position="1"/>
        <end position="30"/>
    </location>
</feature>
<comment type="caution">
    <text evidence="2">The sequence shown here is derived from an EMBL/GenBank/DDBJ whole genome shotgun (WGS) entry which is preliminary data.</text>
</comment>
<name>A0A9X2C2P6_9BURK</name>
<sequence length="113" mass="12767">MNKTSSGSLLRAGCVAVAIAAGLASPMAFAQRHGHFIGETVVVAPPVAQVEVMGDPPHAGYIWENGYWNWVDGRHVWVAGHWMAPRRGYYWEPHVWVHEGNGWRMREGYWARR</sequence>
<gene>
    <name evidence="2" type="ORF">LPC04_11260</name>
</gene>
<accession>A0A9X2C2P6</accession>